<dbReference type="Gene3D" id="3.30.70.1450">
    <property type="entry name" value="Regulator of K+ conductance, C-terminal domain"/>
    <property type="match status" value="1"/>
</dbReference>
<sequence length="504" mass="54562">MWTTDGLLFLFGGLLLAGVISAKFSNRFNVPSLVFFIIVGMALNPFIYFDNAKLAQLFGILALIIILFDGGMQTNWRHIRPVVGSSVVLATLGVVITAIVFGVGAVYILDIDWREGMLIGAIVGSTDAAAVFAVLGSQNVKQKLTSTLEAESGTNDPMAVFLTISFIELVQAPDMSLWSMLLSFLWQMGLGLGLGLLAGWIAIQILNRISLDTSGLYPVLSIGFAIFTYSGVGLLHGSGFLAVYVMALVLGNADLQYRFTIVRFNEGFAWMMQIMMFILLGLLVFPNQLVEVAWQGIVLSIILMFVARPIGVFISLLISKFSLKEKTLIAWAGLKGAVPIVMATYPMIAGLEHGQLFFNVVFFVVLTSALIQGATISPLAKRLALSGDASGEAVHALELVSVGKTNMDMVKKTVEPGTSVENRPLHELNLPDDTLITAVIRGEEMIAPKGTTKLQAGDVAYVLVAKKQRDEIRKLFTEKEETCRESHDSGAANDIEADTNSEAQ</sequence>
<feature type="transmembrane region" description="Helical" evidence="10">
    <location>
        <begin position="328"/>
        <end position="350"/>
    </location>
</feature>
<keyword evidence="8 10" id="KW-0472">Membrane</keyword>
<dbReference type="InterPro" id="IPR036721">
    <property type="entry name" value="RCK_C_sf"/>
</dbReference>
<evidence type="ECO:0000313" key="12">
    <source>
        <dbReference type="EMBL" id="MCY9521035.1"/>
    </source>
</evidence>
<dbReference type="NCBIfam" id="NF003715">
    <property type="entry name" value="PRK05326.1-2"/>
    <property type="match status" value="1"/>
</dbReference>
<keyword evidence="5 10" id="KW-0812">Transmembrane</keyword>
<evidence type="ECO:0000256" key="1">
    <source>
        <dbReference type="ARBA" id="ARBA00004651"/>
    </source>
</evidence>
<dbReference type="InterPro" id="IPR006153">
    <property type="entry name" value="Cation/H_exchanger_TM"/>
</dbReference>
<keyword evidence="13" id="KW-1185">Reference proteome</keyword>
<proteinExistence type="predicted"/>
<dbReference type="NCBIfam" id="NF003716">
    <property type="entry name" value="PRK05326.1-3"/>
    <property type="match status" value="1"/>
</dbReference>
<feature type="region of interest" description="Disordered" evidence="9">
    <location>
        <begin position="479"/>
        <end position="504"/>
    </location>
</feature>
<gene>
    <name evidence="12" type="ORF">M5X09_15360</name>
</gene>
<name>A0ABT4DUJ9_9BACL</name>
<comment type="subcellular location">
    <subcellularLocation>
        <location evidence="1">Cell membrane</location>
        <topology evidence="1">Multi-pass membrane protein</topology>
    </subcellularLocation>
</comment>
<dbReference type="Pfam" id="PF02080">
    <property type="entry name" value="TrkA_C"/>
    <property type="match status" value="1"/>
</dbReference>
<evidence type="ECO:0000256" key="8">
    <source>
        <dbReference type="ARBA" id="ARBA00023136"/>
    </source>
</evidence>
<dbReference type="Pfam" id="PF00999">
    <property type="entry name" value="Na_H_Exchanger"/>
    <property type="match status" value="1"/>
</dbReference>
<evidence type="ECO:0000256" key="4">
    <source>
        <dbReference type="ARBA" id="ARBA00022475"/>
    </source>
</evidence>
<feature type="transmembrane region" description="Helical" evidence="10">
    <location>
        <begin position="88"/>
        <end position="109"/>
    </location>
</feature>
<evidence type="ECO:0000256" key="3">
    <source>
        <dbReference type="ARBA" id="ARBA00022449"/>
    </source>
</evidence>
<dbReference type="Gene3D" id="1.20.1530.20">
    <property type="match status" value="1"/>
</dbReference>
<evidence type="ECO:0000256" key="2">
    <source>
        <dbReference type="ARBA" id="ARBA00022448"/>
    </source>
</evidence>
<evidence type="ECO:0000256" key="6">
    <source>
        <dbReference type="ARBA" id="ARBA00022989"/>
    </source>
</evidence>
<protein>
    <submittedName>
        <fullName evidence="12">Potassium/proton antiporter</fullName>
    </submittedName>
</protein>
<dbReference type="PANTHER" id="PTHR32507:SF7">
    <property type="entry name" value="K(+)_H(+) ANTIPORTER NHAP2"/>
    <property type="match status" value="1"/>
</dbReference>
<evidence type="ECO:0000313" key="13">
    <source>
        <dbReference type="Proteomes" id="UP001207626"/>
    </source>
</evidence>
<dbReference type="PANTHER" id="PTHR32507">
    <property type="entry name" value="NA(+)/H(+) ANTIPORTER 1"/>
    <property type="match status" value="1"/>
</dbReference>
<feature type="compositionally biased region" description="Basic and acidic residues" evidence="9">
    <location>
        <begin position="479"/>
        <end position="488"/>
    </location>
</feature>
<accession>A0ABT4DUJ9</accession>
<keyword evidence="2" id="KW-0813">Transport</keyword>
<reference evidence="12 13" key="1">
    <citation type="submission" date="2022-05" db="EMBL/GenBank/DDBJ databases">
        <title>Genome Sequencing of Bee-Associated Microbes.</title>
        <authorList>
            <person name="Dunlap C."/>
        </authorList>
    </citation>
    <scope>NUCLEOTIDE SEQUENCE [LARGE SCALE GENOMIC DNA]</scope>
    <source>
        <strain evidence="12 13">NRRL NRS-1438</strain>
    </source>
</reference>
<feature type="transmembrane region" description="Helical" evidence="10">
    <location>
        <begin position="356"/>
        <end position="376"/>
    </location>
</feature>
<dbReference type="SUPFAM" id="SSF116726">
    <property type="entry name" value="TrkA C-terminal domain-like"/>
    <property type="match status" value="1"/>
</dbReference>
<feature type="transmembrane region" description="Helical" evidence="10">
    <location>
        <begin position="184"/>
        <end position="203"/>
    </location>
</feature>
<evidence type="ECO:0000256" key="7">
    <source>
        <dbReference type="ARBA" id="ARBA00023065"/>
    </source>
</evidence>
<evidence type="ECO:0000259" key="11">
    <source>
        <dbReference type="PROSITE" id="PS51202"/>
    </source>
</evidence>
<feature type="transmembrane region" description="Helical" evidence="10">
    <location>
        <begin position="267"/>
        <end position="286"/>
    </location>
</feature>
<evidence type="ECO:0000256" key="5">
    <source>
        <dbReference type="ARBA" id="ARBA00022692"/>
    </source>
</evidence>
<keyword evidence="7" id="KW-0406">Ion transport</keyword>
<keyword evidence="4" id="KW-1003">Cell membrane</keyword>
<comment type="caution">
    <text evidence="12">The sequence shown here is derived from an EMBL/GenBank/DDBJ whole genome shotgun (WGS) entry which is preliminary data.</text>
</comment>
<feature type="transmembrane region" description="Helical" evidence="10">
    <location>
        <begin position="32"/>
        <end position="50"/>
    </location>
</feature>
<evidence type="ECO:0000256" key="10">
    <source>
        <dbReference type="SAM" id="Phobius"/>
    </source>
</evidence>
<keyword evidence="6 10" id="KW-1133">Transmembrane helix</keyword>
<feature type="transmembrane region" description="Helical" evidence="10">
    <location>
        <begin position="292"/>
        <end position="316"/>
    </location>
</feature>
<dbReference type="InterPro" id="IPR038770">
    <property type="entry name" value="Na+/solute_symporter_sf"/>
</dbReference>
<dbReference type="RefSeq" id="WP_087435725.1">
    <property type="nucleotide sequence ID" value="NZ_JAMDLV010000019.1"/>
</dbReference>
<feature type="transmembrane region" description="Helical" evidence="10">
    <location>
        <begin position="57"/>
        <end position="76"/>
    </location>
</feature>
<feature type="compositionally biased region" description="Acidic residues" evidence="9">
    <location>
        <begin position="495"/>
        <end position="504"/>
    </location>
</feature>
<dbReference type="InterPro" id="IPR006037">
    <property type="entry name" value="RCK_C"/>
</dbReference>
<feature type="domain" description="RCK C-terminal" evidence="11">
    <location>
        <begin position="397"/>
        <end position="478"/>
    </location>
</feature>
<keyword evidence="3" id="KW-0050">Antiport</keyword>
<dbReference type="Proteomes" id="UP001207626">
    <property type="component" value="Unassembled WGS sequence"/>
</dbReference>
<organism evidence="12 13">
    <name type="scientific">Paenibacillus apiarius</name>
    <dbReference type="NCBI Taxonomy" id="46240"/>
    <lineage>
        <taxon>Bacteria</taxon>
        <taxon>Bacillati</taxon>
        <taxon>Bacillota</taxon>
        <taxon>Bacilli</taxon>
        <taxon>Bacillales</taxon>
        <taxon>Paenibacillaceae</taxon>
        <taxon>Paenibacillus</taxon>
    </lineage>
</organism>
<evidence type="ECO:0000256" key="9">
    <source>
        <dbReference type="SAM" id="MobiDB-lite"/>
    </source>
</evidence>
<feature type="transmembrane region" description="Helical" evidence="10">
    <location>
        <begin position="116"/>
        <end position="135"/>
    </location>
</feature>
<dbReference type="PROSITE" id="PS51202">
    <property type="entry name" value="RCK_C"/>
    <property type="match status" value="1"/>
</dbReference>
<dbReference type="EMBL" id="JAMDLW010000020">
    <property type="protein sequence ID" value="MCY9521035.1"/>
    <property type="molecule type" value="Genomic_DNA"/>
</dbReference>